<gene>
    <name evidence="7" type="ORF">ACFPC0_16170</name>
</gene>
<keyword evidence="2 5" id="KW-0732">Signal</keyword>
<comment type="caution">
    <text evidence="7">The sequence shown here is derived from an EMBL/GenBank/DDBJ whole genome shotgun (WGS) entry which is preliminary data.</text>
</comment>
<organism evidence="7 8">
    <name type="scientific">Streptomyces andamanensis</name>
    <dbReference type="NCBI Taxonomy" id="1565035"/>
    <lineage>
        <taxon>Bacteria</taxon>
        <taxon>Bacillati</taxon>
        <taxon>Actinomycetota</taxon>
        <taxon>Actinomycetes</taxon>
        <taxon>Kitasatosporales</taxon>
        <taxon>Streptomycetaceae</taxon>
        <taxon>Streptomyces</taxon>
    </lineage>
</organism>
<dbReference type="InterPro" id="IPR051601">
    <property type="entry name" value="Serine_prot/Carboxylest_S33"/>
</dbReference>
<dbReference type="GO" id="GO:0016787">
    <property type="term" value="F:hydrolase activity"/>
    <property type="evidence" value="ECO:0007669"/>
    <property type="project" value="UniProtKB-KW"/>
</dbReference>
<feature type="region of interest" description="Disordered" evidence="4">
    <location>
        <begin position="526"/>
        <end position="563"/>
    </location>
</feature>
<protein>
    <submittedName>
        <fullName evidence="7">Alpha/beta hydrolase</fullName>
    </submittedName>
</protein>
<dbReference type="PANTHER" id="PTHR43248:SF29">
    <property type="entry name" value="TRIPEPTIDYL AMINOPEPTIDASE"/>
    <property type="match status" value="1"/>
</dbReference>
<dbReference type="InterPro" id="IPR029058">
    <property type="entry name" value="AB_hydrolase_fold"/>
</dbReference>
<feature type="compositionally biased region" description="Basic and acidic residues" evidence="4">
    <location>
        <begin position="543"/>
        <end position="563"/>
    </location>
</feature>
<dbReference type="Gene3D" id="3.40.50.1820">
    <property type="entry name" value="alpha/beta hydrolase"/>
    <property type="match status" value="1"/>
</dbReference>
<keyword evidence="3 7" id="KW-0378">Hydrolase</keyword>
<name>A0ABV8TG32_9ACTN</name>
<dbReference type="RefSeq" id="WP_381739781.1">
    <property type="nucleotide sequence ID" value="NZ_JBHSDP010000015.1"/>
</dbReference>
<reference evidence="8" key="1">
    <citation type="journal article" date="2019" name="Int. J. Syst. Evol. Microbiol.">
        <title>The Global Catalogue of Microorganisms (GCM) 10K type strain sequencing project: providing services to taxonomists for standard genome sequencing and annotation.</title>
        <authorList>
            <consortium name="The Broad Institute Genomics Platform"/>
            <consortium name="The Broad Institute Genome Sequencing Center for Infectious Disease"/>
            <person name="Wu L."/>
            <person name="Ma J."/>
        </authorList>
    </citation>
    <scope>NUCLEOTIDE SEQUENCE [LARGE SCALE GENOMIC DNA]</scope>
    <source>
        <strain evidence="8">PCU 347</strain>
    </source>
</reference>
<proteinExistence type="inferred from homology"/>
<sequence>MRAAAVHTVAASLVLTALAAAPSGGAPRAPGDPGVHAVPEVPGGAAELRGTAVAAARARVAGIGFGACPGGRDMPAVMECGTVSVPLDYARPDGPQIRLTVSRARATGRDPAAAGRVPRQGALVFNPGGPGGDGMSFPLIGLLPEWKRVAAAYDLVGYAPRGVGRSAPLSCEDPKSFFKGPDPAPTHPSAAYKRRRVAEARAYAQGCARRTGAALRFYTSLANTRDLEVLRAALGEDRLTFMGASYGTYLGALYATLFPAHVRRMVLDSAVDPDPSRIWYRDNLDQSAAFETRWADFRRWVARHDDVYGLGRSARAVGTAYERARTRLAARPAGGTVGPAQLQGALLNAGYYDDFWPGAAEALSAYLRGDEKPLVALAAPYRAGAAEAENSTAVYTAVECNDAPWPGDFRVWDRDNTRLARVAPFETWGNVWANLPCAYWPVPRQRPLDVRTVPGTLPPTLVLAAERDAATPYAGALELRRRLAGSVLVTERGAGTHGIAYGPNRCVDARVDAYLLEGRLPDRDAECAARPEPLPGRPTFQENRARELRDALGRKDDRRPAGT</sequence>
<evidence type="ECO:0000313" key="7">
    <source>
        <dbReference type="EMBL" id="MFC4329321.1"/>
    </source>
</evidence>
<dbReference type="Pfam" id="PF08386">
    <property type="entry name" value="Abhydrolase_4"/>
    <property type="match status" value="1"/>
</dbReference>
<evidence type="ECO:0000256" key="1">
    <source>
        <dbReference type="ARBA" id="ARBA00010088"/>
    </source>
</evidence>
<feature type="chain" id="PRO_5047460552" evidence="5">
    <location>
        <begin position="20"/>
        <end position="563"/>
    </location>
</feature>
<evidence type="ECO:0000256" key="5">
    <source>
        <dbReference type="SAM" id="SignalP"/>
    </source>
</evidence>
<evidence type="ECO:0000256" key="2">
    <source>
        <dbReference type="ARBA" id="ARBA00022729"/>
    </source>
</evidence>
<dbReference type="EMBL" id="JBHSDP010000015">
    <property type="protein sequence ID" value="MFC4329321.1"/>
    <property type="molecule type" value="Genomic_DNA"/>
</dbReference>
<feature type="signal peptide" evidence="5">
    <location>
        <begin position="1"/>
        <end position="19"/>
    </location>
</feature>
<dbReference type="SUPFAM" id="SSF53474">
    <property type="entry name" value="alpha/beta-Hydrolases"/>
    <property type="match status" value="1"/>
</dbReference>
<comment type="similarity">
    <text evidence="1">Belongs to the peptidase S33 family.</text>
</comment>
<dbReference type="PANTHER" id="PTHR43248">
    <property type="entry name" value="2-SUCCINYL-6-HYDROXY-2,4-CYCLOHEXADIENE-1-CARBOXYLATE SYNTHASE"/>
    <property type="match status" value="1"/>
</dbReference>
<evidence type="ECO:0000313" key="8">
    <source>
        <dbReference type="Proteomes" id="UP001595824"/>
    </source>
</evidence>
<evidence type="ECO:0000256" key="4">
    <source>
        <dbReference type="SAM" id="MobiDB-lite"/>
    </source>
</evidence>
<feature type="domain" description="Peptidase S33 tripeptidyl aminopeptidase-like C-terminal" evidence="6">
    <location>
        <begin position="425"/>
        <end position="527"/>
    </location>
</feature>
<dbReference type="InterPro" id="IPR013595">
    <property type="entry name" value="Pept_S33_TAP-like_C"/>
</dbReference>
<keyword evidence="8" id="KW-1185">Reference proteome</keyword>
<accession>A0ABV8TG32</accession>
<evidence type="ECO:0000256" key="3">
    <source>
        <dbReference type="ARBA" id="ARBA00022801"/>
    </source>
</evidence>
<dbReference type="Proteomes" id="UP001595824">
    <property type="component" value="Unassembled WGS sequence"/>
</dbReference>
<evidence type="ECO:0000259" key="6">
    <source>
        <dbReference type="Pfam" id="PF08386"/>
    </source>
</evidence>